<feature type="domain" description="Apple" evidence="1">
    <location>
        <begin position="198"/>
        <end position="225"/>
    </location>
</feature>
<organism evidence="2 3">
    <name type="scientific">Fasciola gigantica</name>
    <name type="common">Giant liver fluke</name>
    <dbReference type="NCBI Taxonomy" id="46835"/>
    <lineage>
        <taxon>Eukaryota</taxon>
        <taxon>Metazoa</taxon>
        <taxon>Spiralia</taxon>
        <taxon>Lophotrochozoa</taxon>
        <taxon>Platyhelminthes</taxon>
        <taxon>Trematoda</taxon>
        <taxon>Digenea</taxon>
        <taxon>Plagiorchiida</taxon>
        <taxon>Echinostomata</taxon>
        <taxon>Echinostomatoidea</taxon>
        <taxon>Fasciolidae</taxon>
        <taxon>Fasciola</taxon>
    </lineage>
</organism>
<dbReference type="Proteomes" id="UP000316759">
    <property type="component" value="Unassembled WGS sequence"/>
</dbReference>
<evidence type="ECO:0000259" key="1">
    <source>
        <dbReference type="Pfam" id="PF00024"/>
    </source>
</evidence>
<accession>A0A504YR04</accession>
<dbReference type="EMBL" id="SUNJ01006515">
    <property type="protein sequence ID" value="TPP62721.1"/>
    <property type="molecule type" value="Genomic_DNA"/>
</dbReference>
<evidence type="ECO:0000313" key="3">
    <source>
        <dbReference type="Proteomes" id="UP000316759"/>
    </source>
</evidence>
<dbReference type="OrthoDB" id="6316845at2759"/>
<proteinExistence type="predicted"/>
<gene>
    <name evidence="2" type="ORF">FGIG_04095</name>
</gene>
<keyword evidence="3" id="KW-1185">Reference proteome</keyword>
<dbReference type="Pfam" id="PF00024">
    <property type="entry name" value="PAN_1"/>
    <property type="match status" value="1"/>
</dbReference>
<dbReference type="AlphaFoldDB" id="A0A504YR04"/>
<dbReference type="SUPFAM" id="SSF57414">
    <property type="entry name" value="Hairpin loop containing domain-like"/>
    <property type="match status" value="1"/>
</dbReference>
<protein>
    <recommendedName>
        <fullName evidence="1">Apple domain-containing protein</fullName>
    </recommendedName>
</protein>
<dbReference type="InterPro" id="IPR003609">
    <property type="entry name" value="Pan_app"/>
</dbReference>
<evidence type="ECO:0000313" key="2">
    <source>
        <dbReference type="EMBL" id="TPP62721.1"/>
    </source>
</evidence>
<name>A0A504YR04_FASGI</name>
<reference evidence="2 3" key="1">
    <citation type="submission" date="2019-04" db="EMBL/GenBank/DDBJ databases">
        <title>Annotation for the trematode Fasciola gigantica.</title>
        <authorList>
            <person name="Choi Y.-J."/>
        </authorList>
    </citation>
    <scope>NUCLEOTIDE SEQUENCE [LARGE SCALE GENOMIC DNA]</scope>
    <source>
        <strain evidence="2">Uganda_cow_1</strain>
    </source>
</reference>
<comment type="caution">
    <text evidence="2">The sequence shown here is derived from an EMBL/GenBank/DDBJ whole genome shotgun (WGS) entry which is preliminary data.</text>
</comment>
<sequence length="260" mass="30444">MYIMRKLLRICLAQIFIIYYDDGARTSRGINDVRLIPLKKPFCEAHLTCLKEGKSERMIGYMAGRELPEAVANMTLINDMWINVILQFHYTEPSPACKWVFGEERNYPNGAGLNINLYNQTKVKDHVVVYTVDKEIRVLSNGDNILKSFACGSRSDNQIDQIIQQEMFRREERTGMDSWKYPCQSQGCSTLAIKLTRIQCAMKCQMDPVCRSFYYESQEQECIHAKYVDMLLWNHTFASRSSKWERFSRPTWILSEELRN</sequence>